<reference evidence="1 2" key="1">
    <citation type="journal article" date="2023" name="Plants (Basel)">
        <title>Bridging the Gap: Combining Genomics and Transcriptomics Approaches to Understand Stylosanthes scabra, an Orphan Legume from the Brazilian Caatinga.</title>
        <authorList>
            <person name="Ferreira-Neto J.R.C."/>
            <person name="da Silva M.D."/>
            <person name="Binneck E."/>
            <person name="de Melo N.F."/>
            <person name="da Silva R.H."/>
            <person name="de Melo A.L.T.M."/>
            <person name="Pandolfi V."/>
            <person name="Bustamante F.O."/>
            <person name="Brasileiro-Vidal A.C."/>
            <person name="Benko-Iseppon A.M."/>
        </authorList>
    </citation>
    <scope>NUCLEOTIDE SEQUENCE [LARGE SCALE GENOMIC DNA]</scope>
    <source>
        <tissue evidence="1">Leaves</tissue>
    </source>
</reference>
<accession>A0ABU6QDW7</accession>
<comment type="caution">
    <text evidence="1">The sequence shown here is derived from an EMBL/GenBank/DDBJ whole genome shotgun (WGS) entry which is preliminary data.</text>
</comment>
<sequence length="105" mass="11599">MLADSAERRLRGVPTHGGRYVQYNIFEVSTKYAPPILPIGRGAYGIACAYHLPLPPLPSRAVTAVDGPPLLLLVLKLAFEEEGRRKLLLFRNTVATSLLFSIRLL</sequence>
<dbReference type="Proteomes" id="UP001341840">
    <property type="component" value="Unassembled WGS sequence"/>
</dbReference>
<evidence type="ECO:0000313" key="2">
    <source>
        <dbReference type="Proteomes" id="UP001341840"/>
    </source>
</evidence>
<keyword evidence="1" id="KW-0418">Kinase</keyword>
<dbReference type="EMBL" id="JASCZI010000215">
    <property type="protein sequence ID" value="MED6110131.1"/>
    <property type="molecule type" value="Genomic_DNA"/>
</dbReference>
<keyword evidence="1" id="KW-0808">Transferase</keyword>
<dbReference type="GO" id="GO:0004707">
    <property type="term" value="F:MAP kinase activity"/>
    <property type="evidence" value="ECO:0007669"/>
    <property type="project" value="UniProtKB-EC"/>
</dbReference>
<gene>
    <name evidence="1" type="primary">MPK11_3</name>
    <name evidence="1" type="ORF">PIB30_040104</name>
</gene>
<organism evidence="1 2">
    <name type="scientific">Stylosanthes scabra</name>
    <dbReference type="NCBI Taxonomy" id="79078"/>
    <lineage>
        <taxon>Eukaryota</taxon>
        <taxon>Viridiplantae</taxon>
        <taxon>Streptophyta</taxon>
        <taxon>Embryophyta</taxon>
        <taxon>Tracheophyta</taxon>
        <taxon>Spermatophyta</taxon>
        <taxon>Magnoliopsida</taxon>
        <taxon>eudicotyledons</taxon>
        <taxon>Gunneridae</taxon>
        <taxon>Pentapetalae</taxon>
        <taxon>rosids</taxon>
        <taxon>fabids</taxon>
        <taxon>Fabales</taxon>
        <taxon>Fabaceae</taxon>
        <taxon>Papilionoideae</taxon>
        <taxon>50 kb inversion clade</taxon>
        <taxon>dalbergioids sensu lato</taxon>
        <taxon>Dalbergieae</taxon>
        <taxon>Pterocarpus clade</taxon>
        <taxon>Stylosanthes</taxon>
    </lineage>
</organism>
<evidence type="ECO:0000313" key="1">
    <source>
        <dbReference type="EMBL" id="MED6110131.1"/>
    </source>
</evidence>
<protein>
    <submittedName>
        <fullName evidence="1">Mitogen-activated protein kinase 11</fullName>
        <ecNumber evidence="1">2.7.11.24</ecNumber>
    </submittedName>
</protein>
<name>A0ABU6QDW7_9FABA</name>
<dbReference type="EC" id="2.7.11.24" evidence="1"/>
<proteinExistence type="predicted"/>
<keyword evidence="2" id="KW-1185">Reference proteome</keyword>